<dbReference type="GO" id="GO:0045493">
    <property type="term" value="P:xylan catabolic process"/>
    <property type="evidence" value="ECO:0007669"/>
    <property type="project" value="UniProtKB-KW"/>
</dbReference>
<evidence type="ECO:0000256" key="6">
    <source>
        <dbReference type="PIRSR" id="PIRSR606710-1"/>
    </source>
</evidence>
<dbReference type="InterPro" id="IPR006710">
    <property type="entry name" value="Glyco_hydro_43"/>
</dbReference>
<evidence type="ECO:0000256" key="9">
    <source>
        <dbReference type="SAM" id="SignalP"/>
    </source>
</evidence>
<evidence type="ECO:0000313" key="10">
    <source>
        <dbReference type="EMBL" id="ERK70564.1"/>
    </source>
</evidence>
<evidence type="ECO:0000256" key="1">
    <source>
        <dbReference type="ARBA" id="ARBA00009865"/>
    </source>
</evidence>
<evidence type="ECO:0000256" key="2">
    <source>
        <dbReference type="ARBA" id="ARBA00022651"/>
    </source>
</evidence>
<dbReference type="Pfam" id="PF04616">
    <property type="entry name" value="Glyco_hydro_43"/>
    <property type="match status" value="1"/>
</dbReference>
<feature type="signal peptide" evidence="9">
    <location>
        <begin position="1"/>
        <end position="23"/>
    </location>
</feature>
<evidence type="ECO:0000256" key="5">
    <source>
        <dbReference type="ARBA" id="ARBA00023295"/>
    </source>
</evidence>
<dbReference type="Gene3D" id="2.115.10.20">
    <property type="entry name" value="Glycosyl hydrolase domain, family 43"/>
    <property type="match status" value="1"/>
</dbReference>
<feature type="site" description="Important for catalytic activity, responsible for pKa modulation of the active site Glu and correct orientation of both the proton donor and substrate" evidence="7">
    <location>
        <position position="169"/>
    </location>
</feature>
<feature type="active site" description="Proton donor" evidence="6">
    <location>
        <position position="229"/>
    </location>
</feature>
<protein>
    <submittedName>
        <fullName evidence="10">Glycosyl hydrolase, family 43</fullName>
    </submittedName>
</protein>
<dbReference type="PATRIC" id="fig|1358026.3.peg.2619"/>
<keyword evidence="3 8" id="KW-0378">Hydrolase</keyword>
<feature type="chain" id="PRO_5004634979" evidence="9">
    <location>
        <begin position="24"/>
        <end position="331"/>
    </location>
</feature>
<dbReference type="CDD" id="cd08999">
    <property type="entry name" value="GH43_ABN-like"/>
    <property type="match status" value="1"/>
</dbReference>
<dbReference type="PANTHER" id="PTHR43772">
    <property type="entry name" value="ENDO-1,4-BETA-XYLANASE"/>
    <property type="match status" value="1"/>
</dbReference>
<dbReference type="InterPro" id="IPR052176">
    <property type="entry name" value="Glycosyl_Hydrlase_43_Enz"/>
</dbReference>
<keyword evidence="2" id="KW-0858">Xylan degradation</keyword>
<keyword evidence="5 8" id="KW-0326">Glycosidase</keyword>
<dbReference type="SUPFAM" id="SSF75005">
    <property type="entry name" value="Arabinanase/levansucrase/invertase"/>
    <property type="match status" value="1"/>
</dbReference>
<evidence type="ECO:0000256" key="8">
    <source>
        <dbReference type="RuleBase" id="RU361187"/>
    </source>
</evidence>
<comment type="similarity">
    <text evidence="1 8">Belongs to the glycosyl hydrolase 43 family.</text>
</comment>
<keyword evidence="4" id="KW-0119">Carbohydrate metabolism</keyword>
<dbReference type="PROSITE" id="PS51257">
    <property type="entry name" value="PROKAR_LIPOPROTEIN"/>
    <property type="match status" value="1"/>
</dbReference>
<dbReference type="Proteomes" id="UP000016605">
    <property type="component" value="Unassembled WGS sequence"/>
</dbReference>
<name>U2RPR7_LEIAQ</name>
<comment type="caution">
    <text evidence="10">The sequence shown here is derived from an EMBL/GenBank/DDBJ whole genome shotgun (WGS) entry which is preliminary data.</text>
</comment>
<evidence type="ECO:0000256" key="7">
    <source>
        <dbReference type="PIRSR" id="PIRSR606710-2"/>
    </source>
</evidence>
<keyword evidence="9" id="KW-0732">Signal</keyword>
<feature type="active site" description="Proton acceptor" evidence="6">
    <location>
        <position position="56"/>
    </location>
</feature>
<dbReference type="InterPro" id="IPR023296">
    <property type="entry name" value="Glyco_hydro_beta-prop_sf"/>
</dbReference>
<dbReference type="GO" id="GO:0004553">
    <property type="term" value="F:hydrolase activity, hydrolyzing O-glycosyl compounds"/>
    <property type="evidence" value="ECO:0007669"/>
    <property type="project" value="InterPro"/>
</dbReference>
<dbReference type="AlphaFoldDB" id="U2RPR7"/>
<evidence type="ECO:0000256" key="4">
    <source>
        <dbReference type="ARBA" id="ARBA00023277"/>
    </source>
</evidence>
<dbReference type="PANTHER" id="PTHR43772:SF2">
    <property type="entry name" value="PUTATIVE (AFU_ORTHOLOGUE AFUA_2G04480)-RELATED"/>
    <property type="match status" value="1"/>
</dbReference>
<evidence type="ECO:0000313" key="11">
    <source>
        <dbReference type="Proteomes" id="UP000016605"/>
    </source>
</evidence>
<proteinExistence type="inferred from homology"/>
<dbReference type="EMBL" id="AWVQ01000427">
    <property type="protein sequence ID" value="ERK70564.1"/>
    <property type="molecule type" value="Genomic_DNA"/>
</dbReference>
<evidence type="ECO:0000256" key="3">
    <source>
        <dbReference type="ARBA" id="ARBA00022801"/>
    </source>
</evidence>
<accession>U2RPR7</accession>
<dbReference type="HOGENOM" id="CLU_009397_4_0_11"/>
<sequence length="331" mass="34137">MRSAAAVAARVAGALVAAGVALAALSGCSGGAQAPTASATATEAAPGFAIDQDFADPDVLVHDGTAYAFATNTPGFLVRSATSTNMRDWTVSESDALEALPAWAQPGRTWAPEVAEVSPGAFVLYLTAQDAASGRQCIGTATSSSPGGPFTPASATALVCPVEAGGAIDAATFRDDDGSLHLLWKTDGNCCDLDTWIETAPLSADGLSLTGPPVKLLKQDRTWEGALVEAPDLVKRDGVYVLFFSANDYGGDDYAIGTATGSSLTAPFTSQEKPFLTSASKQGTFHGPGGQNVVTFDGRDYLVFHTWDDAYAYRGMLVRPLTWDGATPVLG</sequence>
<reference evidence="10 11" key="1">
    <citation type="submission" date="2013-08" db="EMBL/GenBank/DDBJ databases">
        <authorList>
            <person name="Weinstock G."/>
            <person name="Sodergren E."/>
            <person name="Wylie T."/>
            <person name="Fulton L."/>
            <person name="Fulton R."/>
            <person name="Fronick C."/>
            <person name="O'Laughlin M."/>
            <person name="Godfrey J."/>
            <person name="Miner T."/>
            <person name="Herter B."/>
            <person name="Appelbaum E."/>
            <person name="Cordes M."/>
            <person name="Lek S."/>
            <person name="Wollam A."/>
            <person name="Pepin K.H."/>
            <person name="Palsikar V.B."/>
            <person name="Mitreva M."/>
            <person name="Wilson R.K."/>
        </authorList>
    </citation>
    <scope>NUCLEOTIDE SEQUENCE [LARGE SCALE GENOMIC DNA]</scope>
    <source>
        <strain evidence="10 11">ATCC 14665</strain>
    </source>
</reference>
<organism evidence="10 11">
    <name type="scientific">Leifsonia aquatica ATCC 14665</name>
    <dbReference type="NCBI Taxonomy" id="1358026"/>
    <lineage>
        <taxon>Bacteria</taxon>
        <taxon>Bacillati</taxon>
        <taxon>Actinomycetota</taxon>
        <taxon>Actinomycetes</taxon>
        <taxon>Micrococcales</taxon>
        <taxon>Microbacteriaceae</taxon>
        <taxon>Leifsonia</taxon>
    </lineage>
</organism>
<keyword evidence="2" id="KW-0624">Polysaccharide degradation</keyword>
<gene>
    <name evidence="10" type="ORF">N136_03092</name>
</gene>